<evidence type="ECO:0000256" key="2">
    <source>
        <dbReference type="SAM" id="Phobius"/>
    </source>
</evidence>
<dbReference type="OrthoDB" id="1162709at2"/>
<reference evidence="4" key="1">
    <citation type="submission" date="2016-11" db="EMBL/GenBank/DDBJ databases">
        <authorList>
            <person name="Varghese N."/>
            <person name="Submissions S."/>
        </authorList>
    </citation>
    <scope>NUCLEOTIDE SEQUENCE [LARGE SCALE GENOMIC DNA]</scope>
    <source>
        <strain evidence="4">DSM 22623</strain>
    </source>
</reference>
<keyword evidence="2" id="KW-0812">Transmembrane</keyword>
<evidence type="ECO:0000313" key="3">
    <source>
        <dbReference type="EMBL" id="SHI86217.1"/>
    </source>
</evidence>
<dbReference type="AlphaFoldDB" id="A0A1M6EL48"/>
<keyword evidence="2" id="KW-0472">Membrane</keyword>
<organism evidence="3 4">
    <name type="scientific">Aquimarina spongiae</name>
    <dbReference type="NCBI Taxonomy" id="570521"/>
    <lineage>
        <taxon>Bacteria</taxon>
        <taxon>Pseudomonadati</taxon>
        <taxon>Bacteroidota</taxon>
        <taxon>Flavobacteriia</taxon>
        <taxon>Flavobacteriales</taxon>
        <taxon>Flavobacteriaceae</taxon>
        <taxon>Aquimarina</taxon>
    </lineage>
</organism>
<dbReference type="EMBL" id="FQYP01000003">
    <property type="protein sequence ID" value="SHI86217.1"/>
    <property type="molecule type" value="Genomic_DNA"/>
</dbReference>
<keyword evidence="2" id="KW-1133">Transmembrane helix</keyword>
<dbReference type="Proteomes" id="UP000184432">
    <property type="component" value="Unassembled WGS sequence"/>
</dbReference>
<feature type="transmembrane region" description="Helical" evidence="2">
    <location>
        <begin position="6"/>
        <end position="26"/>
    </location>
</feature>
<feature type="coiled-coil region" evidence="1">
    <location>
        <begin position="39"/>
        <end position="73"/>
    </location>
</feature>
<sequence>MKSINTNTILQIVALLFLVIIGYMTFSSGSNWKIIKSELDRAREELDTSKKIVTTTKAELESSKKEFEKMKAQKDLIIHKRDSLILDFKRKNAKDWEELQRIKDSITLVNDQLAKDRAIVDGLLGLD</sequence>
<dbReference type="RefSeq" id="WP_073315789.1">
    <property type="nucleotide sequence ID" value="NZ_FQYP01000003.1"/>
</dbReference>
<name>A0A1M6EL48_9FLAO</name>
<gene>
    <name evidence="3" type="ORF">SAMN04488508_103461</name>
</gene>
<keyword evidence="4" id="KW-1185">Reference proteome</keyword>
<proteinExistence type="predicted"/>
<evidence type="ECO:0000313" key="4">
    <source>
        <dbReference type="Proteomes" id="UP000184432"/>
    </source>
</evidence>
<accession>A0A1M6EL48</accession>
<protein>
    <submittedName>
        <fullName evidence="3">Uncharacterized protein</fullName>
    </submittedName>
</protein>
<dbReference type="STRING" id="570521.SAMN04488508_103461"/>
<evidence type="ECO:0000256" key="1">
    <source>
        <dbReference type="SAM" id="Coils"/>
    </source>
</evidence>
<keyword evidence="1" id="KW-0175">Coiled coil</keyword>